<keyword evidence="1" id="KW-0812">Transmembrane</keyword>
<keyword evidence="1" id="KW-1133">Transmembrane helix</keyword>
<reference evidence="2 3" key="1">
    <citation type="submission" date="2017-09" db="EMBL/GenBank/DDBJ databases">
        <title>The Catabolism of 3,6-Dichlorosalicylic acid is Initiated by the Cytochrome P450 Monooxygenase DsmABC in Rhizorhabdus dicambivorans Ndbn-20.</title>
        <authorList>
            <person name="Na L."/>
        </authorList>
    </citation>
    <scope>NUCLEOTIDE SEQUENCE [LARGE SCALE GENOMIC DNA]</scope>
    <source>
        <strain evidence="2 3">Ndbn-20m</strain>
    </source>
</reference>
<dbReference type="AlphaFoldDB" id="A0A2A4FXA8"/>
<proteinExistence type="predicted"/>
<feature type="transmembrane region" description="Helical" evidence="1">
    <location>
        <begin position="42"/>
        <end position="70"/>
    </location>
</feature>
<dbReference type="OrthoDB" id="7585234at2"/>
<evidence type="ECO:0000313" key="2">
    <source>
        <dbReference type="EMBL" id="PCE42820.1"/>
    </source>
</evidence>
<protein>
    <submittedName>
        <fullName evidence="2">Uncharacterized protein</fullName>
    </submittedName>
</protein>
<keyword evidence="1" id="KW-0472">Membrane</keyword>
<gene>
    <name evidence="2" type="ORF">COO09_08275</name>
</gene>
<name>A0A2A4FXA8_9SPHN</name>
<dbReference type="RefSeq" id="WP_139114673.1">
    <property type="nucleotide sequence ID" value="NZ_CP023449.1"/>
</dbReference>
<keyword evidence="3" id="KW-1185">Reference proteome</keyword>
<dbReference type="EMBL" id="NWUF01000006">
    <property type="protein sequence ID" value="PCE42820.1"/>
    <property type="molecule type" value="Genomic_DNA"/>
</dbReference>
<comment type="caution">
    <text evidence="2">The sequence shown here is derived from an EMBL/GenBank/DDBJ whole genome shotgun (WGS) entry which is preliminary data.</text>
</comment>
<organism evidence="2 3">
    <name type="scientific">Rhizorhabdus dicambivorans</name>
    <dbReference type="NCBI Taxonomy" id="1850238"/>
    <lineage>
        <taxon>Bacteria</taxon>
        <taxon>Pseudomonadati</taxon>
        <taxon>Pseudomonadota</taxon>
        <taxon>Alphaproteobacteria</taxon>
        <taxon>Sphingomonadales</taxon>
        <taxon>Sphingomonadaceae</taxon>
        <taxon>Rhizorhabdus</taxon>
    </lineage>
</organism>
<evidence type="ECO:0000256" key="1">
    <source>
        <dbReference type="SAM" id="Phobius"/>
    </source>
</evidence>
<sequence>MTAFLMLAYGFVATFVMGSLSRNRREERPDTPILTYAGHGLMAVSVTGACLALCVAGLTAFGLSFTAFGVSLG</sequence>
<evidence type="ECO:0000313" key="3">
    <source>
        <dbReference type="Proteomes" id="UP000218934"/>
    </source>
</evidence>
<dbReference type="Proteomes" id="UP000218934">
    <property type="component" value="Unassembled WGS sequence"/>
</dbReference>
<accession>A0A2A4FXA8</accession>